<dbReference type="GO" id="GO:0005381">
    <property type="term" value="F:iron ion transmembrane transporter activity"/>
    <property type="evidence" value="ECO:0007669"/>
    <property type="project" value="TreeGrafter"/>
</dbReference>
<dbReference type="HAMAP" id="MF_00221">
    <property type="entry name" value="NRAMP"/>
    <property type="match status" value="1"/>
</dbReference>
<dbReference type="GO" id="GO:0005886">
    <property type="term" value="C:plasma membrane"/>
    <property type="evidence" value="ECO:0007669"/>
    <property type="project" value="TreeGrafter"/>
</dbReference>
<comment type="subcellular location">
    <subcellularLocation>
        <location evidence="1">Membrane</location>
        <topology evidence="1">Multi-pass membrane protein</topology>
    </subcellularLocation>
</comment>
<feature type="transmembrane region" description="Helical" evidence="8">
    <location>
        <begin position="94"/>
        <end position="109"/>
    </location>
</feature>
<feature type="transmembrane region" description="Helical" evidence="8">
    <location>
        <begin position="442"/>
        <end position="459"/>
    </location>
</feature>
<evidence type="ECO:0000256" key="5">
    <source>
        <dbReference type="ARBA" id="ARBA00022989"/>
    </source>
</evidence>
<sequence>MSSNEAYRSRNMETSGSSGASTSGNAGAGGIGHDDSYNPAASGSSNSSRNNKQTNILNENTYLKPASKQAYFSDEKVLIPDDEHTNVRFSFRKLWAFTGPGFLMSIAYLDPGNIESDLQSGAAAKYKILWVLLWATVLGLLMQRLAARLGVVTGLHLAEMCYRQYKRLPRWILWIMIEIAIIGSDMQEVIGTAIAIYLLSNKVVPLWGGVLITIIDTFTFLFLDKYGLRKLEFLFAFLITVMAVTFGYEYIVSAPNQAEVMEGMFVPWCSGCNSDVLLQAVGIVGAVIMPHNLYLHSALVKSRDIDRRQPQKVSEANFYFFIEASVALFVSFIINLFVVGVFAHGMYGKTNNDVLEVCVNRSMYDDAKTSFVDSDGGNALIDADLYKGGLFLGCTFGAAAMYIWGVGILAAGQSSTMTGTYAGQFSMEGFLNLQWPRWRRVLVTRLIAIVPTFCLALFTKMEDLTNMNDILNAVMSLQLPFAAIPTIAFTSCTAIMGEFVNGLGNKIVSILLTVVVIAVNLYFVVVQVEQFSITGGLLALVCIFAILYLLFNLYLVIHMAACMGNQRLMNSRWVQRWVLPSQNSFSIKNANSTYASELTLSDNGISIYSIKSQPKTN</sequence>
<gene>
    <name evidence="10" type="primary">LOC115623542</name>
</gene>
<feature type="compositionally biased region" description="Low complexity" evidence="7">
    <location>
        <begin position="37"/>
        <end position="51"/>
    </location>
</feature>
<accession>A0A6J2TAC4</accession>
<reference evidence="10" key="1">
    <citation type="submission" date="2025-08" db="UniProtKB">
        <authorList>
            <consortium name="RefSeq"/>
        </authorList>
    </citation>
    <scope>IDENTIFICATION</scope>
    <source>
        <strain evidence="10">11010-0011.00</strain>
        <tissue evidence="10">Whole body</tissue>
    </source>
</reference>
<feature type="transmembrane region" description="Helical" evidence="8">
    <location>
        <begin position="235"/>
        <end position="256"/>
    </location>
</feature>
<protein>
    <submittedName>
        <fullName evidence="10">Protein Malvolio isoform X2</fullName>
    </submittedName>
</protein>
<keyword evidence="6 8" id="KW-0472">Membrane</keyword>
<dbReference type="PRINTS" id="PR00447">
    <property type="entry name" value="NATRESASSCMP"/>
</dbReference>
<evidence type="ECO:0000313" key="9">
    <source>
        <dbReference type="Proteomes" id="UP000504634"/>
    </source>
</evidence>
<feature type="transmembrane region" description="Helical" evidence="8">
    <location>
        <begin position="537"/>
        <end position="557"/>
    </location>
</feature>
<evidence type="ECO:0000256" key="3">
    <source>
        <dbReference type="ARBA" id="ARBA00022448"/>
    </source>
</evidence>
<dbReference type="CTD" id="42490"/>
<feature type="transmembrane region" description="Helical" evidence="8">
    <location>
        <begin position="204"/>
        <end position="223"/>
    </location>
</feature>
<name>A0A6J2TAC4_DROLE</name>
<comment type="similarity">
    <text evidence="2">Belongs to the NRAMP family.</text>
</comment>
<evidence type="ECO:0000256" key="8">
    <source>
        <dbReference type="SAM" id="Phobius"/>
    </source>
</evidence>
<dbReference type="NCBIfam" id="TIGR01197">
    <property type="entry name" value="nramp"/>
    <property type="match status" value="1"/>
</dbReference>
<evidence type="ECO:0000313" key="10">
    <source>
        <dbReference type="RefSeq" id="XP_030373786.1"/>
    </source>
</evidence>
<organism evidence="9 10">
    <name type="scientific">Drosophila lebanonensis</name>
    <name type="common">Fruit fly</name>
    <name type="synonym">Scaptodrosophila lebanonensis</name>
    <dbReference type="NCBI Taxonomy" id="7225"/>
    <lineage>
        <taxon>Eukaryota</taxon>
        <taxon>Metazoa</taxon>
        <taxon>Ecdysozoa</taxon>
        <taxon>Arthropoda</taxon>
        <taxon>Hexapoda</taxon>
        <taxon>Insecta</taxon>
        <taxon>Pterygota</taxon>
        <taxon>Neoptera</taxon>
        <taxon>Endopterygota</taxon>
        <taxon>Diptera</taxon>
        <taxon>Brachycera</taxon>
        <taxon>Muscomorpha</taxon>
        <taxon>Ephydroidea</taxon>
        <taxon>Drosophilidae</taxon>
        <taxon>Scaptodrosophila</taxon>
    </lineage>
</organism>
<evidence type="ECO:0000256" key="4">
    <source>
        <dbReference type="ARBA" id="ARBA00022692"/>
    </source>
</evidence>
<evidence type="ECO:0000256" key="2">
    <source>
        <dbReference type="ARBA" id="ARBA00006670"/>
    </source>
</evidence>
<feature type="transmembrane region" description="Helical" evidence="8">
    <location>
        <begin position="171"/>
        <end position="198"/>
    </location>
</feature>
<dbReference type="RefSeq" id="XP_030373786.1">
    <property type="nucleotide sequence ID" value="XM_030517926.1"/>
</dbReference>
<evidence type="ECO:0000256" key="7">
    <source>
        <dbReference type="SAM" id="MobiDB-lite"/>
    </source>
</evidence>
<dbReference type="PANTHER" id="PTHR11706">
    <property type="entry name" value="SOLUTE CARRIER PROTEIN FAMILY 11 MEMBER"/>
    <property type="match status" value="1"/>
</dbReference>
<dbReference type="GO" id="GO:0010008">
    <property type="term" value="C:endosome membrane"/>
    <property type="evidence" value="ECO:0007669"/>
    <property type="project" value="TreeGrafter"/>
</dbReference>
<dbReference type="GO" id="GO:0005384">
    <property type="term" value="F:manganese ion transmembrane transporter activity"/>
    <property type="evidence" value="ECO:0007669"/>
    <property type="project" value="TreeGrafter"/>
</dbReference>
<dbReference type="GeneID" id="115623542"/>
<keyword evidence="4 8" id="KW-0812">Transmembrane</keyword>
<dbReference type="Proteomes" id="UP000504634">
    <property type="component" value="Unplaced"/>
</dbReference>
<feature type="transmembrane region" description="Helical" evidence="8">
    <location>
        <begin position="390"/>
        <end position="411"/>
    </location>
</feature>
<dbReference type="NCBIfam" id="NF037982">
    <property type="entry name" value="Nramp_1"/>
    <property type="match status" value="1"/>
</dbReference>
<dbReference type="GO" id="GO:0015086">
    <property type="term" value="F:cadmium ion transmembrane transporter activity"/>
    <property type="evidence" value="ECO:0007669"/>
    <property type="project" value="TreeGrafter"/>
</dbReference>
<dbReference type="PANTHER" id="PTHR11706:SF33">
    <property type="entry name" value="NATURAL RESISTANCE-ASSOCIATED MACROPHAGE PROTEIN 2"/>
    <property type="match status" value="1"/>
</dbReference>
<feature type="compositionally biased region" description="Low complexity" evidence="7">
    <location>
        <begin position="15"/>
        <end position="25"/>
    </location>
</feature>
<evidence type="ECO:0000256" key="6">
    <source>
        <dbReference type="ARBA" id="ARBA00023136"/>
    </source>
</evidence>
<feature type="transmembrane region" description="Helical" evidence="8">
    <location>
        <begin position="276"/>
        <end position="295"/>
    </location>
</feature>
<keyword evidence="3" id="KW-0813">Transport</keyword>
<feature type="region of interest" description="Disordered" evidence="7">
    <location>
        <begin position="1"/>
        <end position="59"/>
    </location>
</feature>
<feature type="transmembrane region" description="Helical" evidence="8">
    <location>
        <begin position="479"/>
        <end position="500"/>
    </location>
</feature>
<keyword evidence="5 8" id="KW-1133">Transmembrane helix</keyword>
<dbReference type="Pfam" id="PF01566">
    <property type="entry name" value="Nramp"/>
    <property type="match status" value="1"/>
</dbReference>
<keyword evidence="9" id="KW-1185">Reference proteome</keyword>
<feature type="transmembrane region" description="Helical" evidence="8">
    <location>
        <begin position="316"/>
        <end position="343"/>
    </location>
</feature>
<feature type="transmembrane region" description="Helical" evidence="8">
    <location>
        <begin position="507"/>
        <end position="525"/>
    </location>
</feature>
<dbReference type="AlphaFoldDB" id="A0A6J2TAC4"/>
<feature type="transmembrane region" description="Helical" evidence="8">
    <location>
        <begin position="129"/>
        <end position="151"/>
    </location>
</feature>
<proteinExistence type="inferred from homology"/>
<evidence type="ECO:0000256" key="1">
    <source>
        <dbReference type="ARBA" id="ARBA00004141"/>
    </source>
</evidence>
<dbReference type="InterPro" id="IPR001046">
    <property type="entry name" value="NRAMP_fam"/>
</dbReference>